<dbReference type="KEGG" id="plig:NAG76_09495"/>
<dbReference type="AlphaFoldDB" id="A0A9J6ZK23"/>
<name>A0A9J6ZK23_9BACL</name>
<protein>
    <submittedName>
        <fullName evidence="2">Uncharacterized protein</fullName>
    </submittedName>
</protein>
<keyword evidence="1" id="KW-0472">Membrane</keyword>
<dbReference type="Proteomes" id="UP001056756">
    <property type="component" value="Chromosome"/>
</dbReference>
<sequence length="276" mass="31492">MKEKQLDEMITNALYNHSNSDSLDKEEIWKSISQELQLKESSNEDTVSEEGTSPVQHTPKLLSKEKYMKESNNRKGSKWGWIITLVAAASIVGVMVTTNTGQAFVNQIKQYFEPEKKVIEEYEGMPEEKDIVLQNTESGYVIYIDEDRYKLVQEENQDVIMPKIPLEERYPEVSMSIKQVVGVLPEQIIAEQQQLLAEKYDKVEAPVQVTEPLEATLIAAKDGQSWDSPVVKVYVLSNGYGGSFVITEKYFLEASEGHGARFYYMLEQFTLVDPKQ</sequence>
<keyword evidence="1" id="KW-1133">Transmembrane helix</keyword>
<organism evidence="2 3">
    <name type="scientific">Candidatus Pristimantibacillus lignocellulolyticus</name>
    <dbReference type="NCBI Taxonomy" id="2994561"/>
    <lineage>
        <taxon>Bacteria</taxon>
        <taxon>Bacillati</taxon>
        <taxon>Bacillota</taxon>
        <taxon>Bacilli</taxon>
        <taxon>Bacillales</taxon>
        <taxon>Paenibacillaceae</taxon>
        <taxon>Candidatus Pristimantibacillus</taxon>
    </lineage>
</organism>
<evidence type="ECO:0000256" key="1">
    <source>
        <dbReference type="SAM" id="Phobius"/>
    </source>
</evidence>
<proteinExistence type="predicted"/>
<keyword evidence="1" id="KW-0812">Transmembrane</keyword>
<feature type="transmembrane region" description="Helical" evidence="1">
    <location>
        <begin position="79"/>
        <end position="98"/>
    </location>
</feature>
<reference evidence="2" key="1">
    <citation type="submission" date="2022-05" db="EMBL/GenBank/DDBJ databases">
        <title>Novel bacterial taxa in a minimal lignocellulolytic consortium and its capacity to transform plastics disclosed by genome-resolved metagenomics.</title>
        <authorList>
            <person name="Rodriguez C.A.D."/>
            <person name="Diaz-Garcia L."/>
            <person name="Herrera K."/>
            <person name="Tarazona N.A."/>
            <person name="Sproer C."/>
            <person name="Overmann J."/>
            <person name="Jimenez D.J."/>
        </authorList>
    </citation>
    <scope>NUCLEOTIDE SEQUENCE</scope>
    <source>
        <strain evidence="2">MAG5</strain>
    </source>
</reference>
<evidence type="ECO:0000313" key="3">
    <source>
        <dbReference type="Proteomes" id="UP001056756"/>
    </source>
</evidence>
<dbReference type="EMBL" id="CP097899">
    <property type="protein sequence ID" value="URN96428.1"/>
    <property type="molecule type" value="Genomic_DNA"/>
</dbReference>
<accession>A0A9J6ZK23</accession>
<evidence type="ECO:0000313" key="2">
    <source>
        <dbReference type="EMBL" id="URN96428.1"/>
    </source>
</evidence>
<gene>
    <name evidence="2" type="ORF">NAG76_09495</name>
</gene>